<dbReference type="AlphaFoldDB" id="R8AR92"/>
<evidence type="ECO:0000256" key="2">
    <source>
        <dbReference type="ARBA" id="ARBA00022801"/>
    </source>
</evidence>
<dbReference type="InterPro" id="IPR050792">
    <property type="entry name" value="ADP-ribosylglycohydrolase"/>
</dbReference>
<feature type="binding site" evidence="3">
    <location>
        <position position="319"/>
    </location>
    <ligand>
        <name>Mg(2+)</name>
        <dbReference type="ChEBI" id="CHEBI:18420"/>
        <label>1</label>
    </ligand>
</feature>
<dbReference type="PANTHER" id="PTHR16222">
    <property type="entry name" value="ADP-RIBOSYLGLYCOHYDROLASE"/>
    <property type="match status" value="1"/>
</dbReference>
<reference evidence="4 5" key="1">
    <citation type="journal article" date="2013" name="Genome Announc.">
        <title>Genome Sequence of Plesiomonas shigelloides Strain 302-73 (Serotype O1).</title>
        <authorList>
            <person name="Pique N."/>
            <person name="Aquilini E."/>
            <person name="Alioto T."/>
            <person name="Minana-Galbis D."/>
            <person name="Tomas J.M."/>
        </authorList>
    </citation>
    <scope>NUCLEOTIDE SEQUENCE [LARGE SCALE GENOMIC DNA]</scope>
    <source>
        <strain evidence="4 5">302-73</strain>
    </source>
</reference>
<protein>
    <recommendedName>
        <fullName evidence="6">ADP-ribosylglycohydrolase</fullName>
    </recommendedName>
</protein>
<sequence>MDKHYSATLTTHSPTHSTSAEHTHLKFLGCLLGGAIGDALGAPVEFMKRSAILSQFGPEGITTYAPAFGGLGRITDDTQMTLFTAEGLLRGWVRSCLRGIGADLPAITAHAYLRWLQTQGERPYCQSDLGTEYSGWLVTHHDLHAQRAPGHTCISALRLMTGFGQPAQNNSKGCGGVMRVAPVGLYMQRLHQVLHPAQTFELGCQLAALTHGHPTGILSAGVFALLIEQLANGATLPEALTVAMTHLCQHAGHEETLHALLRAQQLAAQPLAAAEAIAQLGEGWVAEEALAIAVYCALTAESFSQGIIHAANHDGDSDSTAAMTGNLLGTLYGAQALPSAWLEPLELHDVIAELAEDLYHFPTWPLTDPYSSAQEQTQCDYLWQKYPGY</sequence>
<accession>R8AR92</accession>
<dbReference type="OrthoDB" id="9798107at2"/>
<dbReference type="PATRIC" id="fig|1315976.3.peg.1706"/>
<gene>
    <name evidence="4" type="ORF">PLESHI_08689</name>
</gene>
<proteinExistence type="inferred from homology"/>
<dbReference type="HOGENOM" id="CLU_024566_7_1_6"/>
<evidence type="ECO:0000256" key="3">
    <source>
        <dbReference type="PIRSR" id="PIRSR605502-1"/>
    </source>
</evidence>
<keyword evidence="3" id="KW-0479">Metal-binding</keyword>
<organism evidence="4 5">
    <name type="scientific">Plesiomonas shigelloides 302-73</name>
    <dbReference type="NCBI Taxonomy" id="1315976"/>
    <lineage>
        <taxon>Bacteria</taxon>
        <taxon>Pseudomonadati</taxon>
        <taxon>Pseudomonadota</taxon>
        <taxon>Gammaproteobacteria</taxon>
        <taxon>Enterobacterales</taxon>
        <taxon>Enterobacteriaceae</taxon>
        <taxon>Plesiomonas</taxon>
    </lineage>
</organism>
<dbReference type="Gene3D" id="1.10.4080.10">
    <property type="entry name" value="ADP-ribosylation/Crystallin J1"/>
    <property type="match status" value="1"/>
</dbReference>
<feature type="binding site" evidence="3">
    <location>
        <position position="316"/>
    </location>
    <ligand>
        <name>Mg(2+)</name>
        <dbReference type="ChEBI" id="CHEBI:18420"/>
        <label>1</label>
    </ligand>
</feature>
<feature type="binding site" evidence="3">
    <location>
        <position position="76"/>
    </location>
    <ligand>
        <name>Mg(2+)</name>
        <dbReference type="ChEBI" id="CHEBI:18420"/>
        <label>1</label>
    </ligand>
</feature>
<dbReference type="Proteomes" id="UP000014012">
    <property type="component" value="Unassembled WGS sequence"/>
</dbReference>
<evidence type="ECO:0000313" key="5">
    <source>
        <dbReference type="Proteomes" id="UP000014012"/>
    </source>
</evidence>
<dbReference type="Pfam" id="PF03747">
    <property type="entry name" value="ADP_ribosyl_GH"/>
    <property type="match status" value="1"/>
</dbReference>
<comment type="cofactor">
    <cofactor evidence="3">
        <name>Mg(2+)</name>
        <dbReference type="ChEBI" id="CHEBI:18420"/>
    </cofactor>
    <text evidence="3">Binds 2 magnesium ions per subunit.</text>
</comment>
<dbReference type="EMBL" id="AQQO01000049">
    <property type="protein sequence ID" value="EON88843.1"/>
    <property type="molecule type" value="Genomic_DNA"/>
</dbReference>
<dbReference type="GO" id="GO:0046872">
    <property type="term" value="F:metal ion binding"/>
    <property type="evidence" value="ECO:0007669"/>
    <property type="project" value="UniProtKB-KW"/>
</dbReference>
<comment type="similarity">
    <text evidence="1">Belongs to the ADP-ribosylglycohydrolase family.</text>
</comment>
<dbReference type="InterPro" id="IPR005502">
    <property type="entry name" value="Ribosyl_crysJ1"/>
</dbReference>
<name>R8AR92_PLESH</name>
<dbReference type="GO" id="GO:0016787">
    <property type="term" value="F:hydrolase activity"/>
    <property type="evidence" value="ECO:0007669"/>
    <property type="project" value="UniProtKB-KW"/>
</dbReference>
<dbReference type="InterPro" id="IPR036705">
    <property type="entry name" value="Ribosyl_crysJ1_sf"/>
</dbReference>
<evidence type="ECO:0008006" key="6">
    <source>
        <dbReference type="Google" id="ProtNLM"/>
    </source>
</evidence>
<evidence type="ECO:0000313" key="4">
    <source>
        <dbReference type="EMBL" id="EON88843.1"/>
    </source>
</evidence>
<feature type="binding site" evidence="3">
    <location>
        <position position="318"/>
    </location>
    <ligand>
        <name>Mg(2+)</name>
        <dbReference type="ChEBI" id="CHEBI:18420"/>
        <label>1</label>
    </ligand>
</feature>
<evidence type="ECO:0000256" key="1">
    <source>
        <dbReference type="ARBA" id="ARBA00010702"/>
    </source>
</evidence>
<keyword evidence="2" id="KW-0378">Hydrolase</keyword>
<comment type="caution">
    <text evidence="4">The sequence shown here is derived from an EMBL/GenBank/DDBJ whole genome shotgun (WGS) entry which is preliminary data.</text>
</comment>
<feature type="binding site" evidence="3">
    <location>
        <position position="77"/>
    </location>
    <ligand>
        <name>Mg(2+)</name>
        <dbReference type="ChEBI" id="CHEBI:18420"/>
        <label>1</label>
    </ligand>
</feature>
<dbReference type="SUPFAM" id="SSF101478">
    <property type="entry name" value="ADP-ribosylglycohydrolase"/>
    <property type="match status" value="1"/>
</dbReference>
<feature type="binding site" evidence="3">
    <location>
        <position position="75"/>
    </location>
    <ligand>
        <name>Mg(2+)</name>
        <dbReference type="ChEBI" id="CHEBI:18420"/>
        <label>1</label>
    </ligand>
</feature>
<dbReference type="RefSeq" id="WP_010863360.1">
    <property type="nucleotide sequence ID" value="NZ_KB944508.1"/>
</dbReference>
<dbReference type="PANTHER" id="PTHR16222:SF24">
    <property type="entry name" value="ADP-RIBOSYLHYDROLASE ARH3"/>
    <property type="match status" value="1"/>
</dbReference>
<keyword evidence="5" id="KW-1185">Reference proteome</keyword>
<keyword evidence="3" id="KW-0460">Magnesium</keyword>